<dbReference type="InterPro" id="IPR000683">
    <property type="entry name" value="Gfo/Idh/MocA-like_OxRdtase_N"/>
</dbReference>
<dbReference type="Gene3D" id="3.30.360.10">
    <property type="entry name" value="Dihydrodipicolinate Reductase, domain 2"/>
    <property type="match status" value="1"/>
</dbReference>
<dbReference type="SUPFAM" id="SSF55347">
    <property type="entry name" value="Glyceraldehyde-3-phosphate dehydrogenase-like, C-terminal domain"/>
    <property type="match status" value="1"/>
</dbReference>
<dbReference type="Pfam" id="PF22725">
    <property type="entry name" value="GFO_IDH_MocA_C3"/>
    <property type="match status" value="1"/>
</dbReference>
<dbReference type="Proteomes" id="UP000247409">
    <property type="component" value="Unassembled WGS sequence"/>
</dbReference>
<dbReference type="AlphaFoldDB" id="A0A2V3IYI6"/>
<evidence type="ECO:0000259" key="3">
    <source>
        <dbReference type="Pfam" id="PF01408"/>
    </source>
</evidence>
<evidence type="ECO:0000313" key="6">
    <source>
        <dbReference type="Proteomes" id="UP000247409"/>
    </source>
</evidence>
<organism evidence="5 6">
    <name type="scientific">Gracilariopsis chorda</name>
    <dbReference type="NCBI Taxonomy" id="448386"/>
    <lineage>
        <taxon>Eukaryota</taxon>
        <taxon>Rhodophyta</taxon>
        <taxon>Florideophyceae</taxon>
        <taxon>Rhodymeniophycidae</taxon>
        <taxon>Gracilariales</taxon>
        <taxon>Gracilariaceae</taxon>
        <taxon>Gracilariopsis</taxon>
    </lineage>
</organism>
<proteinExistence type="inferred from homology"/>
<dbReference type="PANTHER" id="PTHR42840">
    <property type="entry name" value="NAD(P)-BINDING ROSSMANN-FOLD SUPERFAMILY PROTEIN-RELATED"/>
    <property type="match status" value="1"/>
</dbReference>
<evidence type="ECO:0000313" key="5">
    <source>
        <dbReference type="EMBL" id="PXF47216.1"/>
    </source>
</evidence>
<dbReference type="STRING" id="448386.A0A2V3IYI6"/>
<keyword evidence="6" id="KW-1185">Reference proteome</keyword>
<dbReference type="GO" id="GO:0000166">
    <property type="term" value="F:nucleotide binding"/>
    <property type="evidence" value="ECO:0007669"/>
    <property type="project" value="InterPro"/>
</dbReference>
<evidence type="ECO:0000256" key="2">
    <source>
        <dbReference type="ARBA" id="ARBA00023002"/>
    </source>
</evidence>
<evidence type="ECO:0000259" key="4">
    <source>
        <dbReference type="Pfam" id="PF22725"/>
    </source>
</evidence>
<name>A0A2V3IYI6_9FLOR</name>
<comment type="similarity">
    <text evidence="1">Belongs to the Gfo/Idh/MocA family.</text>
</comment>
<dbReference type="InterPro" id="IPR055170">
    <property type="entry name" value="GFO_IDH_MocA-like_dom"/>
</dbReference>
<evidence type="ECO:0000256" key="1">
    <source>
        <dbReference type="ARBA" id="ARBA00010928"/>
    </source>
</evidence>
<dbReference type="GO" id="GO:0005737">
    <property type="term" value="C:cytoplasm"/>
    <property type="evidence" value="ECO:0007669"/>
    <property type="project" value="TreeGrafter"/>
</dbReference>
<reference evidence="5 6" key="1">
    <citation type="journal article" date="2018" name="Mol. Biol. Evol.">
        <title>Analysis of the draft genome of the red seaweed Gracilariopsis chorda provides insights into genome size evolution in Rhodophyta.</title>
        <authorList>
            <person name="Lee J."/>
            <person name="Yang E.C."/>
            <person name="Graf L."/>
            <person name="Yang J.H."/>
            <person name="Qiu H."/>
            <person name="Zel Zion U."/>
            <person name="Chan C.X."/>
            <person name="Stephens T.G."/>
            <person name="Weber A.P.M."/>
            <person name="Boo G.H."/>
            <person name="Boo S.M."/>
            <person name="Kim K.M."/>
            <person name="Shin Y."/>
            <person name="Jung M."/>
            <person name="Lee S.J."/>
            <person name="Yim H.S."/>
            <person name="Lee J.H."/>
            <person name="Bhattacharya D."/>
            <person name="Yoon H.S."/>
        </authorList>
    </citation>
    <scope>NUCLEOTIDE SEQUENCE [LARGE SCALE GENOMIC DNA]</scope>
    <source>
        <strain evidence="5 6">SKKU-2015</strain>
        <tissue evidence="5">Whole body</tissue>
    </source>
</reference>
<feature type="domain" description="GFO/IDH/MocA-like oxidoreductase" evidence="4">
    <location>
        <begin position="130"/>
        <end position="252"/>
    </location>
</feature>
<accession>A0A2V3IYI6</accession>
<dbReference type="SUPFAM" id="SSF51735">
    <property type="entry name" value="NAD(P)-binding Rossmann-fold domains"/>
    <property type="match status" value="1"/>
</dbReference>
<dbReference type="Pfam" id="PF01408">
    <property type="entry name" value="GFO_IDH_MocA"/>
    <property type="match status" value="1"/>
</dbReference>
<dbReference type="OrthoDB" id="446809at2759"/>
<dbReference type="InterPro" id="IPR036291">
    <property type="entry name" value="NAD(P)-bd_dom_sf"/>
</dbReference>
<protein>
    <submittedName>
        <fullName evidence="5">Scyllo-inositol 2-dehydrogenase (NAD(+))</fullName>
    </submittedName>
</protein>
<comment type="caution">
    <text evidence="5">The sequence shown here is derived from an EMBL/GenBank/DDBJ whole genome shotgun (WGS) entry which is preliminary data.</text>
</comment>
<sequence length="344" mass="38304">MEKPLIVVLGLGEMGYVHARNLSKVRRIRLGLACRRADVLNRAMEELCADKAFSSYEQALADAETYAVVIATSVETHPRLIEMAARARKHIFSEKPLGFDSETIKKSISEVQEAGVRFMTGFMRRWDPAFAMARQRVDNGEIGDPIVLKCTSGDAEYPEKYHKGGAKNSMWKDLAVHDIDLARWLMKSEVKSVYAISDALSYDTLKEYNDSDVGICVMQMESGAKVMVHLSRALWYGYNVTSELVGKTGTLRIGALKDVDIVQMQALKSSQVIAEDFRTRFADAFANEMRAFGELVCAKTNEEASKMMKENCQYATCCDGLRATAVSEALVRSVTSGVPENVKY</sequence>
<dbReference type="EMBL" id="NBIV01000027">
    <property type="protein sequence ID" value="PXF47216.1"/>
    <property type="molecule type" value="Genomic_DNA"/>
</dbReference>
<dbReference type="GO" id="GO:0006740">
    <property type="term" value="P:NADPH regeneration"/>
    <property type="evidence" value="ECO:0007669"/>
    <property type="project" value="TreeGrafter"/>
</dbReference>
<keyword evidence="2" id="KW-0560">Oxidoreductase</keyword>
<gene>
    <name evidence="5" type="ORF">BWQ96_02991</name>
</gene>
<dbReference type="PANTHER" id="PTHR42840:SF3">
    <property type="entry name" value="BINDING ROSSMANN FOLD OXIDOREDUCTASE, PUTATIVE (AFU_ORTHOLOGUE AFUA_2G10240)-RELATED"/>
    <property type="match status" value="1"/>
</dbReference>
<dbReference type="GO" id="GO:0016491">
    <property type="term" value="F:oxidoreductase activity"/>
    <property type="evidence" value="ECO:0007669"/>
    <property type="project" value="UniProtKB-KW"/>
</dbReference>
<feature type="domain" description="Gfo/Idh/MocA-like oxidoreductase N-terminal" evidence="3">
    <location>
        <begin position="6"/>
        <end position="122"/>
    </location>
</feature>
<dbReference type="Gene3D" id="3.40.50.720">
    <property type="entry name" value="NAD(P)-binding Rossmann-like Domain"/>
    <property type="match status" value="1"/>
</dbReference>